<accession>A0A7S2P2I6</accession>
<evidence type="ECO:0000256" key="1">
    <source>
        <dbReference type="ARBA" id="ARBA00000971"/>
    </source>
</evidence>
<dbReference type="InterPro" id="IPR001179">
    <property type="entry name" value="PPIase_FKBP_dom"/>
</dbReference>
<evidence type="ECO:0000256" key="5">
    <source>
        <dbReference type="PROSITE-ProRule" id="PRU00277"/>
    </source>
</evidence>
<name>A0A7S2P2I6_9STRA</name>
<dbReference type="Pfam" id="PF00254">
    <property type="entry name" value="FKBP_C"/>
    <property type="match status" value="1"/>
</dbReference>
<organism evidence="8">
    <name type="scientific">Leptocylindrus danicus</name>
    <dbReference type="NCBI Taxonomy" id="163516"/>
    <lineage>
        <taxon>Eukaryota</taxon>
        <taxon>Sar</taxon>
        <taxon>Stramenopiles</taxon>
        <taxon>Ochrophyta</taxon>
        <taxon>Bacillariophyta</taxon>
        <taxon>Coscinodiscophyceae</taxon>
        <taxon>Chaetocerotophycidae</taxon>
        <taxon>Leptocylindrales</taxon>
        <taxon>Leptocylindraceae</taxon>
        <taxon>Leptocylindrus</taxon>
    </lineage>
</organism>
<keyword evidence="6" id="KW-0732">Signal</keyword>
<dbReference type="SUPFAM" id="SSF54534">
    <property type="entry name" value="FKBP-like"/>
    <property type="match status" value="1"/>
</dbReference>
<evidence type="ECO:0000256" key="4">
    <source>
        <dbReference type="ARBA" id="ARBA00023235"/>
    </source>
</evidence>
<dbReference type="PANTHER" id="PTHR45779:SF7">
    <property type="entry name" value="PEPTIDYLPROLYL ISOMERASE"/>
    <property type="match status" value="1"/>
</dbReference>
<dbReference type="FunFam" id="3.10.50.40:FF:000006">
    <property type="entry name" value="Peptidyl-prolyl cis-trans isomerase"/>
    <property type="match status" value="1"/>
</dbReference>
<dbReference type="AlphaFoldDB" id="A0A7S2P2I6"/>
<dbReference type="Gene3D" id="3.10.50.40">
    <property type="match status" value="1"/>
</dbReference>
<keyword evidence="3 5" id="KW-0697">Rotamase</keyword>
<evidence type="ECO:0000259" key="7">
    <source>
        <dbReference type="PROSITE" id="PS50059"/>
    </source>
</evidence>
<reference evidence="8" key="1">
    <citation type="submission" date="2021-01" db="EMBL/GenBank/DDBJ databases">
        <authorList>
            <person name="Corre E."/>
            <person name="Pelletier E."/>
            <person name="Niang G."/>
            <person name="Scheremetjew M."/>
            <person name="Finn R."/>
            <person name="Kale V."/>
            <person name="Holt S."/>
            <person name="Cochrane G."/>
            <person name="Meng A."/>
            <person name="Brown T."/>
            <person name="Cohen L."/>
        </authorList>
    </citation>
    <scope>NUCLEOTIDE SEQUENCE</scope>
    <source>
        <strain evidence="8">B650</strain>
    </source>
</reference>
<evidence type="ECO:0000256" key="2">
    <source>
        <dbReference type="ARBA" id="ARBA00013194"/>
    </source>
</evidence>
<proteinExistence type="predicted"/>
<gene>
    <name evidence="8" type="ORF">LDAN0321_LOCUS7767</name>
</gene>
<dbReference type="PANTHER" id="PTHR45779">
    <property type="entry name" value="PEPTIDYLPROLYL ISOMERASE"/>
    <property type="match status" value="1"/>
</dbReference>
<sequence length="203" mass="22430">MMKRLAAFTFTALVATVAGKQGDGTDLPPDSMLRIGVKKRVPDSECPRKSSTGDKLEVHYVGKLYKNNEQFDSSRDRGEPFSFNVGVGRVIQGWDRGLLNMCEGELRKIVVPSDLGYGDVGSGSKIPGGATLVFEVELLKIRDGNEFDEEDMWGDMYGEDMYGDMFGGGMMDMMGGYGGFPDDENVDDMYDMDDPSEEDFAEF</sequence>
<dbReference type="InterPro" id="IPR046357">
    <property type="entry name" value="PPIase_dom_sf"/>
</dbReference>
<protein>
    <recommendedName>
        <fullName evidence="2 5">peptidylprolyl isomerase</fullName>
        <ecNumber evidence="2 5">5.2.1.8</ecNumber>
    </recommendedName>
</protein>
<dbReference type="EMBL" id="HBGY01012219">
    <property type="protein sequence ID" value="CAD9572192.1"/>
    <property type="molecule type" value="Transcribed_RNA"/>
</dbReference>
<feature type="domain" description="PPIase FKBP-type" evidence="7">
    <location>
        <begin position="53"/>
        <end position="142"/>
    </location>
</feature>
<feature type="chain" id="PRO_5030906878" description="peptidylprolyl isomerase" evidence="6">
    <location>
        <begin position="20"/>
        <end position="203"/>
    </location>
</feature>
<dbReference type="EC" id="5.2.1.8" evidence="2 5"/>
<dbReference type="PROSITE" id="PS50059">
    <property type="entry name" value="FKBP_PPIASE"/>
    <property type="match status" value="1"/>
</dbReference>
<dbReference type="InterPro" id="IPR044609">
    <property type="entry name" value="FKBP2/11"/>
</dbReference>
<evidence type="ECO:0000256" key="6">
    <source>
        <dbReference type="SAM" id="SignalP"/>
    </source>
</evidence>
<keyword evidence="4 5" id="KW-0413">Isomerase</keyword>
<comment type="catalytic activity">
    <reaction evidence="1 5">
        <text>[protein]-peptidylproline (omega=180) = [protein]-peptidylproline (omega=0)</text>
        <dbReference type="Rhea" id="RHEA:16237"/>
        <dbReference type="Rhea" id="RHEA-COMP:10747"/>
        <dbReference type="Rhea" id="RHEA-COMP:10748"/>
        <dbReference type="ChEBI" id="CHEBI:83833"/>
        <dbReference type="ChEBI" id="CHEBI:83834"/>
        <dbReference type="EC" id="5.2.1.8"/>
    </reaction>
</comment>
<evidence type="ECO:0000313" key="8">
    <source>
        <dbReference type="EMBL" id="CAD9572192.1"/>
    </source>
</evidence>
<dbReference type="GO" id="GO:0003755">
    <property type="term" value="F:peptidyl-prolyl cis-trans isomerase activity"/>
    <property type="evidence" value="ECO:0007669"/>
    <property type="project" value="UniProtKB-KW"/>
</dbReference>
<evidence type="ECO:0000256" key="3">
    <source>
        <dbReference type="ARBA" id="ARBA00023110"/>
    </source>
</evidence>
<dbReference type="GO" id="GO:0005783">
    <property type="term" value="C:endoplasmic reticulum"/>
    <property type="evidence" value="ECO:0007669"/>
    <property type="project" value="TreeGrafter"/>
</dbReference>
<feature type="signal peptide" evidence="6">
    <location>
        <begin position="1"/>
        <end position="19"/>
    </location>
</feature>